<dbReference type="NCBIfam" id="TIGR01909">
    <property type="entry name" value="C_GCAxxG_C_C"/>
    <property type="match status" value="1"/>
</dbReference>
<dbReference type="RefSeq" id="WP_161262172.1">
    <property type="nucleotide sequence ID" value="NZ_WXEX01000009.1"/>
</dbReference>
<protein>
    <recommendedName>
        <fullName evidence="3">C_GCAxxG_C_C family protein</fullName>
    </recommendedName>
</protein>
<evidence type="ECO:0008006" key="3">
    <source>
        <dbReference type="Google" id="ProtNLM"/>
    </source>
</evidence>
<dbReference type="AlphaFoldDB" id="A0A845LL75"/>
<dbReference type="EMBL" id="WXEX01000009">
    <property type="protein sequence ID" value="MZP43596.1"/>
    <property type="molecule type" value="Genomic_DNA"/>
</dbReference>
<name>A0A845LL75_HELGE</name>
<sequence length="154" mass="16820">MDKPEKAATIFQEGYNCAQAVIGAFALDCGIDEVTAKKMAAAFGGGIARTGETCGAVTGAMMAIGLRYGQTCGSDSERKEKTYEQVHEFLQRFQARNGLLRCKELLGCDVSTPEGRQQAKDGDYHNTRCPKFVRDSAEILESLLEEGRLRDSQN</sequence>
<dbReference type="InterPro" id="IPR010181">
    <property type="entry name" value="CGCAxxGCC_motif"/>
</dbReference>
<evidence type="ECO:0000313" key="1">
    <source>
        <dbReference type="EMBL" id="MZP43596.1"/>
    </source>
</evidence>
<evidence type="ECO:0000313" key="2">
    <source>
        <dbReference type="Proteomes" id="UP000471031"/>
    </source>
</evidence>
<comment type="caution">
    <text evidence="1">The sequence shown here is derived from an EMBL/GenBank/DDBJ whole genome shotgun (WGS) entry which is preliminary data.</text>
</comment>
<dbReference type="Proteomes" id="UP000471031">
    <property type="component" value="Unassembled WGS sequence"/>
</dbReference>
<dbReference type="Pfam" id="PF09719">
    <property type="entry name" value="C_GCAxxG_C_C"/>
    <property type="match status" value="1"/>
</dbReference>
<accession>A0A845LL75</accession>
<organism evidence="1 2">
    <name type="scientific">Heliomicrobium gestii</name>
    <name type="common">Heliobacterium gestii</name>
    <dbReference type="NCBI Taxonomy" id="2699"/>
    <lineage>
        <taxon>Bacteria</taxon>
        <taxon>Bacillati</taxon>
        <taxon>Bacillota</taxon>
        <taxon>Clostridia</taxon>
        <taxon>Eubacteriales</taxon>
        <taxon>Heliobacteriaceae</taxon>
        <taxon>Heliomicrobium</taxon>
    </lineage>
</organism>
<gene>
    <name evidence="1" type="ORF">GTO89_11140</name>
</gene>
<reference evidence="1 2" key="1">
    <citation type="submission" date="2020-01" db="EMBL/GenBank/DDBJ databases">
        <title>Whole genome sequence of Heliobacterium gestii DSM 11169.</title>
        <authorList>
            <person name="Kyndt J.A."/>
            <person name="Meyer T.E."/>
        </authorList>
    </citation>
    <scope>NUCLEOTIDE SEQUENCE [LARGE SCALE GENOMIC DNA]</scope>
    <source>
        <strain evidence="1 2">DSM 11169</strain>
    </source>
</reference>
<dbReference type="OrthoDB" id="9791535at2"/>
<proteinExistence type="predicted"/>
<keyword evidence="2" id="KW-1185">Reference proteome</keyword>